<dbReference type="Proteomes" id="UP000054197">
    <property type="component" value="Unassembled WGS sequence"/>
</dbReference>
<name>A0A0W0HJV5_PSEFL</name>
<gene>
    <name evidence="2" type="ORF">AO063_25270</name>
</gene>
<comment type="caution">
    <text evidence="2">The sequence shown here is derived from an EMBL/GenBank/DDBJ whole genome shotgun (WGS) entry which is preliminary data.</text>
</comment>
<feature type="region of interest" description="Disordered" evidence="1">
    <location>
        <begin position="46"/>
        <end position="75"/>
    </location>
</feature>
<organism evidence="2 3">
    <name type="scientific">Pseudomonas fluorescens ICMP 11288</name>
    <dbReference type="NCBI Taxonomy" id="1198309"/>
    <lineage>
        <taxon>Bacteria</taxon>
        <taxon>Pseudomonadati</taxon>
        <taxon>Pseudomonadota</taxon>
        <taxon>Gammaproteobacteria</taxon>
        <taxon>Pseudomonadales</taxon>
        <taxon>Pseudomonadaceae</taxon>
        <taxon>Pseudomonas</taxon>
    </lineage>
</organism>
<feature type="compositionally biased region" description="Polar residues" evidence="1">
    <location>
        <begin position="61"/>
        <end position="75"/>
    </location>
</feature>
<protein>
    <submittedName>
        <fullName evidence="2">Uncharacterized protein</fullName>
    </submittedName>
</protein>
<reference evidence="2 3" key="1">
    <citation type="submission" date="2015-09" db="EMBL/GenBank/DDBJ databases">
        <title>Genome sequence of ICMP 11288.</title>
        <authorList>
            <person name="Visnovsky S."/>
            <person name="Lu A."/>
            <person name="Panda P."/>
            <person name="Pitman A."/>
        </authorList>
    </citation>
    <scope>NUCLEOTIDE SEQUENCE [LARGE SCALE GENOMIC DNA]</scope>
    <source>
        <strain evidence="2 3">ICMP 11288</strain>
    </source>
</reference>
<dbReference type="EMBL" id="LKEF01000036">
    <property type="protein sequence ID" value="KTB61070.1"/>
    <property type="molecule type" value="Genomic_DNA"/>
</dbReference>
<evidence type="ECO:0000313" key="3">
    <source>
        <dbReference type="Proteomes" id="UP000054197"/>
    </source>
</evidence>
<sequence>MDPLSMGMSAVSSVLPLAGKGMDLVGKGMDLVGKLVNSATQAAGRAQGKIGGDAHQKNEHQITFNNVNQNSIKVA</sequence>
<proteinExistence type="predicted"/>
<accession>A0A0W0HJV5</accession>
<dbReference type="AlphaFoldDB" id="A0A0W0HJV5"/>
<evidence type="ECO:0000256" key="1">
    <source>
        <dbReference type="SAM" id="MobiDB-lite"/>
    </source>
</evidence>
<evidence type="ECO:0000313" key="2">
    <source>
        <dbReference type="EMBL" id="KTB61070.1"/>
    </source>
</evidence>